<accession>A0A0B7MJA9</accession>
<proteinExistence type="predicted"/>
<organism evidence="1 2">
    <name type="scientific">Enterobacteria phage GEC-3S</name>
    <dbReference type="NCBI Taxonomy" id="1222338"/>
    <lineage>
        <taxon>Viruses</taxon>
        <taxon>Duplodnaviria</taxon>
        <taxon>Heunggongvirae</taxon>
        <taxon>Uroviricota</taxon>
        <taxon>Caudoviricetes</taxon>
        <taxon>Pantevenvirales</taxon>
        <taxon>Straboviridae</taxon>
        <taxon>Krischvirus</taxon>
        <taxon>Krischvirus gec3s</taxon>
    </lineage>
</organism>
<name>A0A0B7MJA9_9CAUD</name>
<evidence type="ECO:0000313" key="2">
    <source>
        <dbReference type="Proteomes" id="UP000203896"/>
    </source>
</evidence>
<sequence>MTEDILLKLYDRLDNELATLRGEVLYLSKCNTDLLKQIAERDDQIKSLSGALRDRDKALEILQRVTNKEELKDFLHGYAHAIDL</sequence>
<keyword evidence="2" id="KW-1185">Reference proteome</keyword>
<dbReference type="KEGG" id="vg:23301170"/>
<dbReference type="EMBL" id="HE978309">
    <property type="protein sequence ID" value="CEO90734.1"/>
    <property type="molecule type" value="Genomic_DNA"/>
</dbReference>
<dbReference type="Proteomes" id="UP000203896">
    <property type="component" value="Segment"/>
</dbReference>
<dbReference type="SMR" id="A0A0B7MJA9"/>
<protein>
    <submittedName>
        <fullName evidence="1">Uncharacterized protein</fullName>
    </submittedName>
</protein>
<evidence type="ECO:0000313" key="1">
    <source>
        <dbReference type="EMBL" id="CEO90734.1"/>
    </source>
</evidence>
<dbReference type="GeneID" id="23301170"/>
<gene>
    <name evidence="1" type="ORF">BN201_0131</name>
</gene>
<reference evidence="1 2" key="1">
    <citation type="submission" date="2012-08" db="EMBL/GenBank/DDBJ databases">
        <title>Selection and characterization of a candidate therapeutic bacteriophage that lyses the German Escherichia coli O104:H4 outbreak strain.</title>
        <authorList>
            <person name="Merabishvilli M."/>
            <person name="De Vos D."/>
            <person name="Verbeken G."/>
            <person name="Kropinski A."/>
            <person name="Vandenheuvel D."/>
            <person name="Lavigne R."/>
            <person name="Wattiau P."/>
            <person name="Mast J."/>
            <person name="Ragimbeau C."/>
            <person name="Mossong J."/>
            <person name="Scheres J."/>
            <person name="Chanishvili N."/>
            <person name="Vaneechoutte M."/>
            <person name="Pirnay J.P."/>
        </authorList>
    </citation>
    <scope>NUCLEOTIDE SEQUENCE [LARGE SCALE GENOMIC DNA]</scope>
</reference>
<dbReference type="RefSeq" id="YP_009118814.1">
    <property type="nucleotide sequence ID" value="NC_025425.1"/>
</dbReference>